<comment type="caution">
    <text evidence="1">The sequence shown here is derived from an EMBL/GenBank/DDBJ whole genome shotgun (WGS) entry which is preliminary data.</text>
</comment>
<sequence>MDDPQMVRFHRQYMQQIQHPTYPPAKLLLEPDVQEQLYKHFFDGPLKGPATYQRRVLKQIILLIERVIDDPDEDAVSDQLMEHMGYLSTLPTDDPATEASRTQIITYILPEPLETKAPPRILIEEAPNLLAAGSNVGLRTWEASLHLAQYLHSNPALVRNKTIIELGAGTGLVSILAAGPLRATHVLATDGLPHVIQSMAKNIHRNENIILPPASTSIEAKVLDWADHDDPSSLEDTLSLENAECPAYDLILGADITYSPDLVPVLAQLLKVLMTDMWDENSGRRIEALISATVRNERTLSVFREACVERGLVVEEVEYTCPRVKEQRGFFHEQAFPILIMRIWAP</sequence>
<dbReference type="Gene3D" id="3.40.50.150">
    <property type="entry name" value="Vaccinia Virus protein VP39"/>
    <property type="match status" value="1"/>
</dbReference>
<dbReference type="EMBL" id="JAVRRG010000025">
    <property type="protein sequence ID" value="KAK5095914.1"/>
    <property type="molecule type" value="Genomic_DNA"/>
</dbReference>
<reference evidence="1 2" key="1">
    <citation type="submission" date="2023-08" db="EMBL/GenBank/DDBJ databases">
        <title>Black Yeasts Isolated from many extreme environments.</title>
        <authorList>
            <person name="Coleine C."/>
            <person name="Stajich J.E."/>
            <person name="Selbmann L."/>
        </authorList>
    </citation>
    <scope>NUCLEOTIDE SEQUENCE [LARGE SCALE GENOMIC DNA]</scope>
    <source>
        <strain evidence="1 2">CCFEE 5885</strain>
    </source>
</reference>
<dbReference type="PANTHER" id="PTHR14614">
    <property type="entry name" value="HEPATOCELLULAR CARCINOMA-ASSOCIATED ANTIGEN"/>
    <property type="match status" value="1"/>
</dbReference>
<organism evidence="1 2">
    <name type="scientific">Lithohypha guttulata</name>
    <dbReference type="NCBI Taxonomy" id="1690604"/>
    <lineage>
        <taxon>Eukaryota</taxon>
        <taxon>Fungi</taxon>
        <taxon>Dikarya</taxon>
        <taxon>Ascomycota</taxon>
        <taxon>Pezizomycotina</taxon>
        <taxon>Eurotiomycetes</taxon>
        <taxon>Chaetothyriomycetidae</taxon>
        <taxon>Chaetothyriales</taxon>
        <taxon>Trichomeriaceae</taxon>
        <taxon>Lithohypha</taxon>
    </lineage>
</organism>
<dbReference type="Proteomes" id="UP001345013">
    <property type="component" value="Unassembled WGS sequence"/>
</dbReference>
<gene>
    <name evidence="1" type="primary">METTL21A</name>
    <name evidence="1" type="ORF">LTR24_002878</name>
</gene>
<evidence type="ECO:0000313" key="2">
    <source>
        <dbReference type="Proteomes" id="UP001345013"/>
    </source>
</evidence>
<dbReference type="Pfam" id="PF10294">
    <property type="entry name" value="Methyltransf_16"/>
    <property type="match status" value="1"/>
</dbReference>
<evidence type="ECO:0000313" key="1">
    <source>
        <dbReference type="EMBL" id="KAK5095914.1"/>
    </source>
</evidence>
<dbReference type="InterPro" id="IPR019410">
    <property type="entry name" value="Methyltransf_16"/>
</dbReference>
<keyword evidence="2" id="KW-1185">Reference proteome</keyword>
<protein>
    <submittedName>
        <fullName evidence="1">Methyltransferase-like protein 21A</fullName>
    </submittedName>
</protein>
<dbReference type="SUPFAM" id="SSF53335">
    <property type="entry name" value="S-adenosyl-L-methionine-dependent methyltransferases"/>
    <property type="match status" value="1"/>
</dbReference>
<proteinExistence type="predicted"/>
<dbReference type="InterPro" id="IPR029063">
    <property type="entry name" value="SAM-dependent_MTases_sf"/>
</dbReference>
<name>A0ABR0KH19_9EURO</name>
<dbReference type="PANTHER" id="PTHR14614:SF130">
    <property type="entry name" value="PROTEIN-LYSINE N-METHYLTRANSFERASE EEF2KMT"/>
    <property type="match status" value="1"/>
</dbReference>
<accession>A0ABR0KH19</accession>